<evidence type="ECO:0000313" key="3">
    <source>
        <dbReference type="Proteomes" id="UP000324222"/>
    </source>
</evidence>
<feature type="region of interest" description="Disordered" evidence="1">
    <location>
        <begin position="39"/>
        <end position="94"/>
    </location>
</feature>
<gene>
    <name evidence="2" type="ORF">E2C01_000588</name>
</gene>
<dbReference type="Proteomes" id="UP000324222">
    <property type="component" value="Unassembled WGS sequence"/>
</dbReference>
<evidence type="ECO:0000313" key="2">
    <source>
        <dbReference type="EMBL" id="MPC08019.1"/>
    </source>
</evidence>
<dbReference type="AlphaFoldDB" id="A0A5B7CER2"/>
<dbReference type="EMBL" id="VSRR010000015">
    <property type="protein sequence ID" value="MPC08019.1"/>
    <property type="molecule type" value="Genomic_DNA"/>
</dbReference>
<evidence type="ECO:0000256" key="1">
    <source>
        <dbReference type="SAM" id="MobiDB-lite"/>
    </source>
</evidence>
<comment type="caution">
    <text evidence="2">The sequence shown here is derived from an EMBL/GenBank/DDBJ whole genome shotgun (WGS) entry which is preliminary data.</text>
</comment>
<keyword evidence="3" id="KW-1185">Reference proteome</keyword>
<proteinExistence type="predicted"/>
<protein>
    <submittedName>
        <fullName evidence="2">Uncharacterized protein</fullName>
    </submittedName>
</protein>
<sequence length="94" mass="10208">MTLAPQVTIWPPHLTSPSQHLAFVCLTFMSLQTSQFGDLLTAPSATPGRTRGSRGRKKDTRGEGGEQKGGGLREEVTRELTPSPRVIPKTLHSL</sequence>
<reference evidence="2 3" key="1">
    <citation type="submission" date="2019-05" db="EMBL/GenBank/DDBJ databases">
        <title>Another draft genome of Portunus trituberculatus and its Hox gene families provides insights of decapod evolution.</title>
        <authorList>
            <person name="Jeong J.-H."/>
            <person name="Song I."/>
            <person name="Kim S."/>
            <person name="Choi T."/>
            <person name="Kim D."/>
            <person name="Ryu S."/>
            <person name="Kim W."/>
        </authorList>
    </citation>
    <scope>NUCLEOTIDE SEQUENCE [LARGE SCALE GENOMIC DNA]</scope>
    <source>
        <tissue evidence="2">Muscle</tissue>
    </source>
</reference>
<organism evidence="2 3">
    <name type="scientific">Portunus trituberculatus</name>
    <name type="common">Swimming crab</name>
    <name type="synonym">Neptunus trituberculatus</name>
    <dbReference type="NCBI Taxonomy" id="210409"/>
    <lineage>
        <taxon>Eukaryota</taxon>
        <taxon>Metazoa</taxon>
        <taxon>Ecdysozoa</taxon>
        <taxon>Arthropoda</taxon>
        <taxon>Crustacea</taxon>
        <taxon>Multicrustacea</taxon>
        <taxon>Malacostraca</taxon>
        <taxon>Eumalacostraca</taxon>
        <taxon>Eucarida</taxon>
        <taxon>Decapoda</taxon>
        <taxon>Pleocyemata</taxon>
        <taxon>Brachyura</taxon>
        <taxon>Eubrachyura</taxon>
        <taxon>Portunoidea</taxon>
        <taxon>Portunidae</taxon>
        <taxon>Portuninae</taxon>
        <taxon>Portunus</taxon>
    </lineage>
</organism>
<feature type="compositionally biased region" description="Basic and acidic residues" evidence="1">
    <location>
        <begin position="60"/>
        <end position="78"/>
    </location>
</feature>
<name>A0A5B7CER2_PORTR</name>
<accession>A0A5B7CER2</accession>